<organism evidence="1 2">
    <name type="scientific">Comamonas nitrativorans</name>
    <dbReference type="NCBI Taxonomy" id="108437"/>
    <lineage>
        <taxon>Bacteria</taxon>
        <taxon>Pseudomonadati</taxon>
        <taxon>Pseudomonadota</taxon>
        <taxon>Betaproteobacteria</taxon>
        <taxon>Burkholderiales</taxon>
        <taxon>Comamonadaceae</taxon>
        <taxon>Comamonas</taxon>
    </lineage>
</organism>
<gene>
    <name evidence="1" type="ORF">ACFO3A_07255</name>
</gene>
<comment type="caution">
    <text evidence="1">The sequence shown here is derived from an EMBL/GenBank/DDBJ whole genome shotgun (WGS) entry which is preliminary data.</text>
</comment>
<dbReference type="RefSeq" id="WP_377725255.1">
    <property type="nucleotide sequence ID" value="NZ_JBHSEW010000005.1"/>
</dbReference>
<dbReference type="Proteomes" id="UP001595967">
    <property type="component" value="Unassembled WGS sequence"/>
</dbReference>
<reference evidence="2" key="1">
    <citation type="journal article" date="2019" name="Int. J. Syst. Evol. Microbiol.">
        <title>The Global Catalogue of Microorganisms (GCM) 10K type strain sequencing project: providing services to taxonomists for standard genome sequencing and annotation.</title>
        <authorList>
            <consortium name="The Broad Institute Genomics Platform"/>
            <consortium name="The Broad Institute Genome Sequencing Center for Infectious Disease"/>
            <person name="Wu L."/>
            <person name="Ma J."/>
        </authorList>
    </citation>
    <scope>NUCLEOTIDE SEQUENCE [LARGE SCALE GENOMIC DNA]</scope>
    <source>
        <strain evidence="2">JCM 11650</strain>
    </source>
</reference>
<evidence type="ECO:0000313" key="2">
    <source>
        <dbReference type="Proteomes" id="UP001595967"/>
    </source>
</evidence>
<dbReference type="InterPro" id="IPR032092">
    <property type="entry name" value="PilW"/>
</dbReference>
<sequence length="309" mass="33299">MLEGATGNLTLAPLLIAEDVGPRNSDVLIAMRGNAGAGDVVRTVEDASLGADHEWMLATDLGFRVHDLVVVGNPDHTDCLLQQVKALPGDRSVELETAANTRYYTPSVQRGVVTTTLGAVKTAGGNQGYMAALGSLEPTGTGDGSNVQFYMLGIDQGANLHRYDLLKLAGDTEADNDLILADGVVVFRAAYGIDSDDDGVLDAWVSPQQAGGEDYTLSELTSPANTARLDRLKRIMALRIALVVRSPIREKEEVAPESLTLFQSYDTLEEDFELTQANTGLADARHYRHRVYEATIPLRNALLATDPRF</sequence>
<proteinExistence type="predicted"/>
<evidence type="ECO:0000313" key="1">
    <source>
        <dbReference type="EMBL" id="MFC4622014.1"/>
    </source>
</evidence>
<name>A0ABV9GWT7_9BURK</name>
<dbReference type="EMBL" id="JBHSEW010000005">
    <property type="protein sequence ID" value="MFC4622014.1"/>
    <property type="molecule type" value="Genomic_DNA"/>
</dbReference>
<protein>
    <submittedName>
        <fullName evidence="1">PilW family protein</fullName>
    </submittedName>
</protein>
<accession>A0ABV9GWT7</accession>
<keyword evidence="2" id="KW-1185">Reference proteome</keyword>
<dbReference type="Pfam" id="PF16074">
    <property type="entry name" value="PilW"/>
    <property type="match status" value="1"/>
</dbReference>